<gene>
    <name evidence="1" type="ORF">JVT61DRAFT_9164</name>
</gene>
<dbReference type="AlphaFoldDB" id="A0A8I3A6B5"/>
<evidence type="ECO:0000313" key="1">
    <source>
        <dbReference type="EMBL" id="KAG6371808.1"/>
    </source>
</evidence>
<sequence length="58" mass="6891">MVSNYSTLKDNAWNTMWYYQKPVSATPASNQLRLARTVHRWDAMLKEYLEKIGAIEWL</sequence>
<proteinExistence type="predicted"/>
<accession>A0A8I3A6B5</accession>
<dbReference type="EMBL" id="JAGFBS010000032">
    <property type="protein sequence ID" value="KAG6371808.1"/>
    <property type="molecule type" value="Genomic_DNA"/>
</dbReference>
<dbReference type="Proteomes" id="UP000683000">
    <property type="component" value="Unassembled WGS sequence"/>
</dbReference>
<keyword evidence="2" id="KW-1185">Reference proteome</keyword>
<reference evidence="1" key="1">
    <citation type="submission" date="2021-03" db="EMBL/GenBank/DDBJ databases">
        <title>Evolutionary innovations through gain and loss of genes in the ectomycorrhizal Boletales.</title>
        <authorList>
            <person name="Wu G."/>
            <person name="Miyauchi S."/>
            <person name="Morin E."/>
            <person name="Yang Z.-L."/>
            <person name="Xu J."/>
            <person name="Martin F.M."/>
        </authorList>
    </citation>
    <scope>NUCLEOTIDE SEQUENCE</scope>
    <source>
        <strain evidence="1">BR01</strain>
    </source>
</reference>
<organism evidence="1 2">
    <name type="scientific">Boletus reticuloceps</name>
    <dbReference type="NCBI Taxonomy" id="495285"/>
    <lineage>
        <taxon>Eukaryota</taxon>
        <taxon>Fungi</taxon>
        <taxon>Dikarya</taxon>
        <taxon>Basidiomycota</taxon>
        <taxon>Agaricomycotina</taxon>
        <taxon>Agaricomycetes</taxon>
        <taxon>Agaricomycetidae</taxon>
        <taxon>Boletales</taxon>
        <taxon>Boletineae</taxon>
        <taxon>Boletaceae</taxon>
        <taxon>Boletoideae</taxon>
        <taxon>Boletus</taxon>
    </lineage>
</organism>
<protein>
    <submittedName>
        <fullName evidence="1">Uncharacterized protein</fullName>
    </submittedName>
</protein>
<evidence type="ECO:0000313" key="2">
    <source>
        <dbReference type="Proteomes" id="UP000683000"/>
    </source>
</evidence>
<name>A0A8I3A6B5_9AGAM</name>
<comment type="caution">
    <text evidence="1">The sequence shown here is derived from an EMBL/GenBank/DDBJ whole genome shotgun (WGS) entry which is preliminary data.</text>
</comment>